<name>A0A498LV49_LABRO</name>
<feature type="compositionally biased region" description="Polar residues" evidence="10">
    <location>
        <begin position="281"/>
        <end position="310"/>
    </location>
</feature>
<dbReference type="AlphaFoldDB" id="A0A498LV49"/>
<dbReference type="Proteomes" id="UP000290572">
    <property type="component" value="Unassembled WGS sequence"/>
</dbReference>
<keyword evidence="9 11" id="KW-0472">Membrane</keyword>
<dbReference type="PANTHER" id="PTHR12002">
    <property type="entry name" value="CLAUDIN"/>
    <property type="match status" value="1"/>
</dbReference>
<dbReference type="GO" id="GO:0005923">
    <property type="term" value="C:bicellular tight junction"/>
    <property type="evidence" value="ECO:0007669"/>
    <property type="project" value="UniProtKB-SubCell"/>
</dbReference>
<evidence type="ECO:0000256" key="8">
    <source>
        <dbReference type="ARBA" id="ARBA00022989"/>
    </source>
</evidence>
<comment type="subcellular location">
    <subcellularLocation>
        <location evidence="1">Cell junction</location>
        <location evidence="1">Tight junction</location>
    </subcellularLocation>
    <subcellularLocation>
        <location evidence="2">Cell membrane</location>
        <topology evidence="2">Multi-pass membrane protein</topology>
    </subcellularLocation>
</comment>
<dbReference type="InterPro" id="IPR006187">
    <property type="entry name" value="Claudin"/>
</dbReference>
<dbReference type="FunFam" id="1.20.140.150:FF:000001">
    <property type="entry name" value="Claudin"/>
    <property type="match status" value="1"/>
</dbReference>
<feature type="transmembrane region" description="Helical" evidence="11">
    <location>
        <begin position="142"/>
        <end position="166"/>
    </location>
</feature>
<dbReference type="InterPro" id="IPR017974">
    <property type="entry name" value="Claudin_CS"/>
</dbReference>
<dbReference type="PROSITE" id="PS01346">
    <property type="entry name" value="CLAUDIN"/>
    <property type="match status" value="1"/>
</dbReference>
<feature type="transmembrane region" description="Helical" evidence="11">
    <location>
        <begin position="68"/>
        <end position="91"/>
    </location>
</feature>
<evidence type="ECO:0000313" key="13">
    <source>
        <dbReference type="Proteomes" id="UP000290572"/>
    </source>
</evidence>
<dbReference type="STRING" id="84645.A0A498LV49"/>
<evidence type="ECO:0000256" key="2">
    <source>
        <dbReference type="ARBA" id="ARBA00004651"/>
    </source>
</evidence>
<dbReference type="Gene3D" id="1.20.140.150">
    <property type="match status" value="1"/>
</dbReference>
<evidence type="ECO:0000256" key="5">
    <source>
        <dbReference type="ARBA" id="ARBA00022475"/>
    </source>
</evidence>
<feature type="region of interest" description="Disordered" evidence="10">
    <location>
        <begin position="256"/>
        <end position="331"/>
    </location>
</feature>
<evidence type="ECO:0000256" key="9">
    <source>
        <dbReference type="ARBA" id="ARBA00023136"/>
    </source>
</evidence>
<proteinExistence type="inferred from homology"/>
<keyword evidence="5" id="KW-1003">Cell membrane</keyword>
<accession>A0A498LV49</accession>
<evidence type="ECO:0000256" key="7">
    <source>
        <dbReference type="ARBA" id="ARBA00022949"/>
    </source>
</evidence>
<evidence type="ECO:0000256" key="3">
    <source>
        <dbReference type="ARBA" id="ARBA00008295"/>
    </source>
</evidence>
<evidence type="ECO:0000256" key="6">
    <source>
        <dbReference type="ARBA" id="ARBA00022692"/>
    </source>
</evidence>
<protein>
    <submittedName>
        <fullName evidence="12">Claudin-14-like protein</fullName>
    </submittedName>
</protein>
<keyword evidence="8 11" id="KW-1133">Transmembrane helix</keyword>
<keyword evidence="4" id="KW-0796">Tight junction</keyword>
<comment type="similarity">
    <text evidence="3">Belongs to the claudin family.</text>
</comment>
<sequence length="331" mass="35712">MAALAPCLDLGMCVRAESEQNGGDLQCEGWCHLNTSLDKMRVIKQKFLETFEEKIHPVGSMAIAALELMGFFFGLFGMLGTLVATLLPYWATSAHIGPNIVTAVVNMKGLWMECVYQSTGAFQCETYNTLLGLTTDLQAARAMMVISSIFSVMAIAVSTVGMQCTVCMDGSSFKSKMAGVGGSLFLLAGLLSLIPVSWKTHELVQTFYMQNLPASLKFEIGDCLYVGLASSLLSMLGGGLLSASYCDDFEGSRGTRRHYPYPDRSGPRGTSNLMPYHPATLHSNTNPNLANKNQTLNSHASTDTHSTTPAMDSRKSARQNTAAGYDVTGYV</sequence>
<evidence type="ECO:0000256" key="10">
    <source>
        <dbReference type="SAM" id="MobiDB-lite"/>
    </source>
</evidence>
<dbReference type="GO" id="GO:0005886">
    <property type="term" value="C:plasma membrane"/>
    <property type="evidence" value="ECO:0007669"/>
    <property type="project" value="UniProtKB-SubCell"/>
</dbReference>
<organism evidence="12 13">
    <name type="scientific">Labeo rohita</name>
    <name type="common">Indian major carp</name>
    <name type="synonym">Cyprinus rohita</name>
    <dbReference type="NCBI Taxonomy" id="84645"/>
    <lineage>
        <taxon>Eukaryota</taxon>
        <taxon>Metazoa</taxon>
        <taxon>Chordata</taxon>
        <taxon>Craniata</taxon>
        <taxon>Vertebrata</taxon>
        <taxon>Euteleostomi</taxon>
        <taxon>Actinopterygii</taxon>
        <taxon>Neopterygii</taxon>
        <taxon>Teleostei</taxon>
        <taxon>Ostariophysi</taxon>
        <taxon>Cypriniformes</taxon>
        <taxon>Cyprinidae</taxon>
        <taxon>Labeoninae</taxon>
        <taxon>Labeonini</taxon>
        <taxon>Labeo</taxon>
    </lineage>
</organism>
<comment type="caution">
    <text evidence="12">The sequence shown here is derived from an EMBL/GenBank/DDBJ whole genome shotgun (WGS) entry which is preliminary data.</text>
</comment>
<dbReference type="GO" id="GO:0005198">
    <property type="term" value="F:structural molecule activity"/>
    <property type="evidence" value="ECO:0007669"/>
    <property type="project" value="InterPro"/>
</dbReference>
<keyword evidence="6 11" id="KW-0812">Transmembrane</keyword>
<keyword evidence="7" id="KW-0965">Cell junction</keyword>
<dbReference type="PRINTS" id="PR01077">
    <property type="entry name" value="CLAUDIN"/>
</dbReference>
<evidence type="ECO:0000256" key="4">
    <source>
        <dbReference type="ARBA" id="ARBA00022427"/>
    </source>
</evidence>
<gene>
    <name evidence="12" type="ORF">ROHU_030514</name>
</gene>
<dbReference type="InterPro" id="IPR004031">
    <property type="entry name" value="PMP22/EMP/MP20/Claudin"/>
</dbReference>
<keyword evidence="13" id="KW-1185">Reference proteome</keyword>
<dbReference type="EMBL" id="QBIY01013186">
    <property type="protein sequence ID" value="RXN10674.1"/>
    <property type="molecule type" value="Genomic_DNA"/>
</dbReference>
<evidence type="ECO:0000313" key="12">
    <source>
        <dbReference type="EMBL" id="RXN10674.1"/>
    </source>
</evidence>
<reference evidence="12 13" key="1">
    <citation type="submission" date="2018-03" db="EMBL/GenBank/DDBJ databases">
        <title>Draft genome sequence of Rohu Carp (Labeo rohita).</title>
        <authorList>
            <person name="Das P."/>
            <person name="Kushwaha B."/>
            <person name="Joshi C.G."/>
            <person name="Kumar D."/>
            <person name="Nagpure N.S."/>
            <person name="Sahoo L."/>
            <person name="Das S.P."/>
            <person name="Bit A."/>
            <person name="Patnaik S."/>
            <person name="Meher P.K."/>
            <person name="Jayasankar P."/>
            <person name="Koringa P.G."/>
            <person name="Patel N.V."/>
            <person name="Hinsu A.T."/>
            <person name="Kumar R."/>
            <person name="Pandey M."/>
            <person name="Agarwal S."/>
            <person name="Srivastava S."/>
            <person name="Singh M."/>
            <person name="Iquebal M.A."/>
            <person name="Jaiswal S."/>
            <person name="Angadi U.B."/>
            <person name="Kumar N."/>
            <person name="Raza M."/>
            <person name="Shah T.M."/>
            <person name="Rai A."/>
            <person name="Jena J.K."/>
        </authorList>
    </citation>
    <scope>NUCLEOTIDE SEQUENCE [LARGE SCALE GENOMIC DNA]</scope>
    <source>
        <strain evidence="12">DASCIFA01</strain>
        <tissue evidence="12">Testis</tissue>
    </source>
</reference>
<evidence type="ECO:0000256" key="11">
    <source>
        <dbReference type="SAM" id="Phobius"/>
    </source>
</evidence>
<feature type="transmembrane region" description="Helical" evidence="11">
    <location>
        <begin position="224"/>
        <end position="246"/>
    </location>
</feature>
<feature type="transmembrane region" description="Helical" evidence="11">
    <location>
        <begin position="178"/>
        <end position="198"/>
    </location>
</feature>
<dbReference type="PRINTS" id="PR01385">
    <property type="entry name" value="CLAUDIN14"/>
</dbReference>
<dbReference type="Pfam" id="PF00822">
    <property type="entry name" value="PMP22_Claudin"/>
    <property type="match status" value="1"/>
</dbReference>
<evidence type="ECO:0000256" key="1">
    <source>
        <dbReference type="ARBA" id="ARBA00004435"/>
    </source>
</evidence>